<name>A0A2P7BQ51_9HYPH</name>
<evidence type="ECO:0008006" key="4">
    <source>
        <dbReference type="Google" id="ProtNLM"/>
    </source>
</evidence>
<proteinExistence type="predicted"/>
<evidence type="ECO:0000256" key="1">
    <source>
        <dbReference type="SAM" id="SignalP"/>
    </source>
</evidence>
<comment type="caution">
    <text evidence="2">The sequence shown here is derived from an EMBL/GenBank/DDBJ whole genome shotgun (WGS) entry which is preliminary data.</text>
</comment>
<accession>A0A2P7BQ51</accession>
<dbReference type="EMBL" id="PGGO01000008">
    <property type="protein sequence ID" value="PSH68584.1"/>
    <property type="molecule type" value="Genomic_DNA"/>
</dbReference>
<dbReference type="RefSeq" id="WP_106711441.1">
    <property type="nucleotide sequence ID" value="NZ_PGGO01000008.1"/>
</dbReference>
<gene>
    <name evidence="2" type="ORF">CU102_12530</name>
</gene>
<keyword evidence="3" id="KW-1185">Reference proteome</keyword>
<evidence type="ECO:0000313" key="3">
    <source>
        <dbReference type="Proteomes" id="UP000241444"/>
    </source>
</evidence>
<protein>
    <recommendedName>
        <fullName evidence="4">Lipoprotein</fullName>
    </recommendedName>
</protein>
<feature type="chain" id="PRO_5015164198" description="Lipoprotein" evidence="1">
    <location>
        <begin position="20"/>
        <end position="64"/>
    </location>
</feature>
<feature type="signal peptide" evidence="1">
    <location>
        <begin position="1"/>
        <end position="19"/>
    </location>
</feature>
<reference evidence="3" key="1">
    <citation type="submission" date="2017-11" db="EMBL/GenBank/DDBJ databases">
        <authorList>
            <person name="Kuznetsova I."/>
            <person name="Sazanova A."/>
            <person name="Chirak E."/>
            <person name="Safronova V."/>
            <person name="Willems A."/>
        </authorList>
    </citation>
    <scope>NUCLEOTIDE SEQUENCE [LARGE SCALE GENOMIC DNA]</scope>
    <source>
        <strain evidence="3">STM 196</strain>
    </source>
</reference>
<dbReference type="AlphaFoldDB" id="A0A2P7BQ51"/>
<evidence type="ECO:0000313" key="2">
    <source>
        <dbReference type="EMBL" id="PSH68584.1"/>
    </source>
</evidence>
<keyword evidence="1" id="KW-0732">Signal</keyword>
<organism evidence="2 3">
    <name type="scientific">Phyllobacterium brassicacearum</name>
    <dbReference type="NCBI Taxonomy" id="314235"/>
    <lineage>
        <taxon>Bacteria</taxon>
        <taxon>Pseudomonadati</taxon>
        <taxon>Pseudomonadota</taxon>
        <taxon>Alphaproteobacteria</taxon>
        <taxon>Hyphomicrobiales</taxon>
        <taxon>Phyllobacteriaceae</taxon>
        <taxon>Phyllobacterium</taxon>
    </lineage>
</organism>
<dbReference type="Proteomes" id="UP000241444">
    <property type="component" value="Unassembled WGS sequence"/>
</dbReference>
<sequence>MRKILLILLILPLAGCVSADIIADKSCKSYGAKLGTDIYIQCRMNAEQVRWQRLGVYAAMRRSY</sequence>